<dbReference type="InterPro" id="IPR013534">
    <property type="entry name" value="Starch_synth_cat_dom"/>
</dbReference>
<comment type="pathway">
    <text evidence="3">Glycan biosynthesis; glycogen biosynthesis.</text>
</comment>
<dbReference type="PANTHER" id="PTHR45825:SF11">
    <property type="entry name" value="ALPHA AMYLASE DOMAIN-CONTAINING PROTEIN"/>
    <property type="match status" value="1"/>
</dbReference>
<comment type="similarity">
    <text evidence="4">Belongs to the glycosyltransferase 1 family. Bacterial/plant glycogen synthase subfamily.</text>
</comment>
<dbReference type="RefSeq" id="WP_203529454.1">
    <property type="nucleotide sequence ID" value="NZ_WXFA01000035.1"/>
</dbReference>
<dbReference type="InterPro" id="IPR001296">
    <property type="entry name" value="Glyco_trans_1"/>
</dbReference>
<dbReference type="PANTHER" id="PTHR45825">
    <property type="entry name" value="GRANULE-BOUND STARCH SYNTHASE 1, CHLOROPLASTIC/AMYLOPLASTIC"/>
    <property type="match status" value="1"/>
</dbReference>
<evidence type="ECO:0000313" key="11">
    <source>
        <dbReference type="EMBL" id="MBM3094952.1"/>
    </source>
</evidence>
<dbReference type="Pfam" id="PF00534">
    <property type="entry name" value="Glycos_transf_1"/>
    <property type="match status" value="1"/>
</dbReference>
<keyword evidence="12" id="KW-1185">Reference proteome</keyword>
<dbReference type="EC" id="2.4.1.21" evidence="5"/>
<keyword evidence="6" id="KW-0328">Glycosyltransferase</keyword>
<proteinExistence type="inferred from homology"/>
<comment type="function">
    <text evidence="2">Synthesizes alpha-1,4-glucan chains using ADP-glucose.</text>
</comment>
<dbReference type="Gene3D" id="3.40.50.2000">
    <property type="entry name" value="Glycogen Phosphorylase B"/>
    <property type="match status" value="2"/>
</dbReference>
<feature type="domain" description="Glycosyl transferase family 1" evidence="9">
    <location>
        <begin position="95"/>
        <end position="244"/>
    </location>
</feature>
<evidence type="ECO:0000259" key="10">
    <source>
        <dbReference type="Pfam" id="PF08323"/>
    </source>
</evidence>
<evidence type="ECO:0000256" key="6">
    <source>
        <dbReference type="ARBA" id="ARBA00022676"/>
    </source>
</evidence>
<evidence type="ECO:0000256" key="5">
    <source>
        <dbReference type="ARBA" id="ARBA00012588"/>
    </source>
</evidence>
<organism evidence="11 12">
    <name type="scientific">Ensifer canadensis</name>
    <dbReference type="NCBI Taxonomy" id="555315"/>
    <lineage>
        <taxon>Bacteria</taxon>
        <taxon>Pseudomonadati</taxon>
        <taxon>Pseudomonadota</taxon>
        <taxon>Alphaproteobacteria</taxon>
        <taxon>Hyphomicrobiales</taxon>
        <taxon>Rhizobiaceae</taxon>
        <taxon>Sinorhizobium/Ensifer group</taxon>
        <taxon>Ensifer</taxon>
    </lineage>
</organism>
<protein>
    <recommendedName>
        <fullName evidence="5">starch synthase</fullName>
        <ecNumber evidence="5">2.4.1.21</ecNumber>
    </recommendedName>
</protein>
<evidence type="ECO:0000259" key="9">
    <source>
        <dbReference type="Pfam" id="PF00534"/>
    </source>
</evidence>
<sequence>LGYLKAGLIAADKITVVSPTYAREIMSPEGGMGLDGVMNARHDDVIGIVNGIDLEVWDPSCDPHLNYPFSARTPLRRLGNRYDLLDRFGLPHRHGPVFASVNRLTWQKGMDLLADVADEFFWKDGMLVVHGQGDPHIEGKFLEAAERYPQHVSVKIGYDESLAHLIHAGADAMLVPSRFEPCGLTQLYALRYGCIPIVARTGGLSETIIDANDAAVHAQAATGIQFLPIDHQGLRHALRRAVKLYRRHRTWERLRRQAMKTDCSWERSAEQYCEIYSRLLNENAELRQTA</sequence>
<evidence type="ECO:0000313" key="12">
    <source>
        <dbReference type="Proteomes" id="UP000744980"/>
    </source>
</evidence>
<accession>A0AAW4FUZ7</accession>
<evidence type="ECO:0000256" key="2">
    <source>
        <dbReference type="ARBA" id="ARBA00002764"/>
    </source>
</evidence>
<dbReference type="NCBIfam" id="TIGR02095">
    <property type="entry name" value="glgA"/>
    <property type="match status" value="1"/>
</dbReference>
<dbReference type="GO" id="GO:0005829">
    <property type="term" value="C:cytosol"/>
    <property type="evidence" value="ECO:0007669"/>
    <property type="project" value="TreeGrafter"/>
</dbReference>
<keyword evidence="7" id="KW-0808">Transferase</keyword>
<evidence type="ECO:0000256" key="1">
    <source>
        <dbReference type="ARBA" id="ARBA00001478"/>
    </source>
</evidence>
<dbReference type="GO" id="GO:0009011">
    <property type="term" value="F:alpha-1,4-glucan glucosyltransferase (ADP-glucose donor) activity"/>
    <property type="evidence" value="ECO:0007669"/>
    <property type="project" value="UniProtKB-EC"/>
</dbReference>
<keyword evidence="8" id="KW-0320">Glycogen biosynthesis</keyword>
<comment type="catalytic activity">
    <reaction evidence="1">
        <text>[(1-&gt;4)-alpha-D-glucosyl](n) + ADP-alpha-D-glucose = [(1-&gt;4)-alpha-D-glucosyl](n+1) + ADP + H(+)</text>
        <dbReference type="Rhea" id="RHEA:18189"/>
        <dbReference type="Rhea" id="RHEA-COMP:9584"/>
        <dbReference type="Rhea" id="RHEA-COMP:9587"/>
        <dbReference type="ChEBI" id="CHEBI:15378"/>
        <dbReference type="ChEBI" id="CHEBI:15444"/>
        <dbReference type="ChEBI" id="CHEBI:57498"/>
        <dbReference type="ChEBI" id="CHEBI:456216"/>
        <dbReference type="EC" id="2.4.1.21"/>
    </reaction>
</comment>
<dbReference type="Pfam" id="PF08323">
    <property type="entry name" value="Glyco_transf_5"/>
    <property type="match status" value="1"/>
</dbReference>
<comment type="caution">
    <text evidence="11">The sequence shown here is derived from an EMBL/GenBank/DDBJ whole genome shotgun (WGS) entry which is preliminary data.</text>
</comment>
<evidence type="ECO:0000256" key="7">
    <source>
        <dbReference type="ARBA" id="ARBA00022679"/>
    </source>
</evidence>
<name>A0AAW4FUZ7_9HYPH</name>
<evidence type="ECO:0000256" key="3">
    <source>
        <dbReference type="ARBA" id="ARBA00004964"/>
    </source>
</evidence>
<dbReference type="Proteomes" id="UP000744980">
    <property type="component" value="Unassembled WGS sequence"/>
</dbReference>
<feature type="domain" description="Starch synthase catalytic" evidence="10">
    <location>
        <begin position="3"/>
        <end position="39"/>
    </location>
</feature>
<dbReference type="InterPro" id="IPR011835">
    <property type="entry name" value="GS/SS"/>
</dbReference>
<dbReference type="EMBL" id="WXFA01000035">
    <property type="protein sequence ID" value="MBM3094952.1"/>
    <property type="molecule type" value="Genomic_DNA"/>
</dbReference>
<dbReference type="CDD" id="cd03791">
    <property type="entry name" value="GT5_Glycogen_synthase_DULL1-like"/>
    <property type="match status" value="1"/>
</dbReference>
<dbReference type="GO" id="GO:0004373">
    <property type="term" value="F:alpha-1,4-glucan glucosyltransferase (UDP-glucose donor) activity"/>
    <property type="evidence" value="ECO:0007669"/>
    <property type="project" value="InterPro"/>
</dbReference>
<dbReference type="AlphaFoldDB" id="A0AAW4FUZ7"/>
<dbReference type="SUPFAM" id="SSF53756">
    <property type="entry name" value="UDP-Glycosyltransferase/glycogen phosphorylase"/>
    <property type="match status" value="1"/>
</dbReference>
<dbReference type="GO" id="GO:0005978">
    <property type="term" value="P:glycogen biosynthetic process"/>
    <property type="evidence" value="ECO:0007669"/>
    <property type="project" value="UniProtKB-KW"/>
</dbReference>
<reference evidence="11 12" key="1">
    <citation type="submission" date="2020-01" db="EMBL/GenBank/DDBJ databases">
        <title>Draft genome assembly of Ensifer adhaerens T173.</title>
        <authorList>
            <person name="Craig J.E."/>
            <person name="Stinchcombe J.R."/>
        </authorList>
    </citation>
    <scope>NUCLEOTIDE SEQUENCE [LARGE SCALE GENOMIC DNA]</scope>
    <source>
        <strain evidence="11 12">T173</strain>
    </source>
</reference>
<evidence type="ECO:0000256" key="8">
    <source>
        <dbReference type="ARBA" id="ARBA00023056"/>
    </source>
</evidence>
<feature type="non-terminal residue" evidence="11">
    <location>
        <position position="1"/>
    </location>
</feature>
<evidence type="ECO:0000256" key="4">
    <source>
        <dbReference type="ARBA" id="ARBA00010281"/>
    </source>
</evidence>
<gene>
    <name evidence="11" type="ORF">GFB56_29885</name>
</gene>